<feature type="region of interest" description="Disordered" evidence="2">
    <location>
        <begin position="100"/>
        <end position="159"/>
    </location>
</feature>
<protein>
    <submittedName>
        <fullName evidence="3">Uncharacterized protein</fullName>
    </submittedName>
</protein>
<dbReference type="AlphaFoldDB" id="A0A1E7FNW7"/>
<organism evidence="3 4">
    <name type="scientific">Fragilariopsis cylindrus CCMP1102</name>
    <dbReference type="NCBI Taxonomy" id="635003"/>
    <lineage>
        <taxon>Eukaryota</taxon>
        <taxon>Sar</taxon>
        <taxon>Stramenopiles</taxon>
        <taxon>Ochrophyta</taxon>
        <taxon>Bacillariophyta</taxon>
        <taxon>Bacillariophyceae</taxon>
        <taxon>Bacillariophycidae</taxon>
        <taxon>Bacillariales</taxon>
        <taxon>Bacillariaceae</taxon>
        <taxon>Fragilariopsis</taxon>
    </lineage>
</organism>
<evidence type="ECO:0000256" key="2">
    <source>
        <dbReference type="SAM" id="MobiDB-lite"/>
    </source>
</evidence>
<dbReference type="EMBL" id="KV784355">
    <property type="protein sequence ID" value="OEU19862.1"/>
    <property type="molecule type" value="Genomic_DNA"/>
</dbReference>
<feature type="compositionally biased region" description="Polar residues" evidence="2">
    <location>
        <begin position="375"/>
        <end position="385"/>
    </location>
</feature>
<dbReference type="InParanoid" id="A0A1E7FNW7"/>
<reference evidence="3 4" key="1">
    <citation type="submission" date="2016-09" db="EMBL/GenBank/DDBJ databases">
        <title>Extensive genetic diversity and differential bi-allelic expression allows diatom success in the polar Southern Ocean.</title>
        <authorList>
            <consortium name="DOE Joint Genome Institute"/>
            <person name="Mock T."/>
            <person name="Otillar R.P."/>
            <person name="Strauss J."/>
            <person name="Dupont C."/>
            <person name="Frickenhaus S."/>
            <person name="Maumus F."/>
            <person name="Mcmullan M."/>
            <person name="Sanges R."/>
            <person name="Schmutz J."/>
            <person name="Toseland A."/>
            <person name="Valas R."/>
            <person name="Veluchamy A."/>
            <person name="Ward B.J."/>
            <person name="Allen A."/>
            <person name="Barry K."/>
            <person name="Falciatore A."/>
            <person name="Ferrante M."/>
            <person name="Fortunato A.E."/>
            <person name="Gloeckner G."/>
            <person name="Gruber A."/>
            <person name="Hipkin R."/>
            <person name="Janech M."/>
            <person name="Kroth P."/>
            <person name="Leese F."/>
            <person name="Lindquist E."/>
            <person name="Lyon B.R."/>
            <person name="Martin J."/>
            <person name="Mayer C."/>
            <person name="Parker M."/>
            <person name="Quesneville H."/>
            <person name="Raymond J."/>
            <person name="Uhlig C."/>
            <person name="Valentin K.U."/>
            <person name="Worden A.Z."/>
            <person name="Armbrust E.V."/>
            <person name="Bowler C."/>
            <person name="Green B."/>
            <person name="Moulton V."/>
            <person name="Van Oosterhout C."/>
            <person name="Grigoriev I."/>
        </authorList>
    </citation>
    <scope>NUCLEOTIDE SEQUENCE [LARGE SCALE GENOMIC DNA]</scope>
    <source>
        <strain evidence="3 4">CCMP1102</strain>
    </source>
</reference>
<feature type="compositionally biased region" description="Polar residues" evidence="2">
    <location>
        <begin position="148"/>
        <end position="159"/>
    </location>
</feature>
<feature type="compositionally biased region" description="Basic and acidic residues" evidence="2">
    <location>
        <begin position="429"/>
        <end position="441"/>
    </location>
</feature>
<feature type="compositionally biased region" description="Basic and acidic residues" evidence="2">
    <location>
        <begin position="253"/>
        <end position="266"/>
    </location>
</feature>
<feature type="compositionally biased region" description="Basic and acidic residues" evidence="2">
    <location>
        <begin position="386"/>
        <end position="409"/>
    </location>
</feature>
<feature type="region of interest" description="Disordered" evidence="2">
    <location>
        <begin position="246"/>
        <end position="279"/>
    </location>
</feature>
<dbReference type="KEGG" id="fcy:FRACYDRAFT_235925"/>
<evidence type="ECO:0000256" key="1">
    <source>
        <dbReference type="SAM" id="Coils"/>
    </source>
</evidence>
<feature type="compositionally biased region" description="Low complexity" evidence="2">
    <location>
        <begin position="561"/>
        <end position="573"/>
    </location>
</feature>
<dbReference type="Proteomes" id="UP000095751">
    <property type="component" value="Unassembled WGS sequence"/>
</dbReference>
<feature type="region of interest" description="Disordered" evidence="2">
    <location>
        <begin position="375"/>
        <end position="443"/>
    </location>
</feature>
<feature type="compositionally biased region" description="Polar residues" evidence="2">
    <location>
        <begin position="410"/>
        <end position="421"/>
    </location>
</feature>
<name>A0A1E7FNW7_9STRA</name>
<proteinExistence type="predicted"/>
<feature type="coiled-coil region" evidence="1">
    <location>
        <begin position="646"/>
        <end position="680"/>
    </location>
</feature>
<keyword evidence="1" id="KW-0175">Coiled coil</keyword>
<keyword evidence="4" id="KW-1185">Reference proteome</keyword>
<feature type="region of interest" description="Disordered" evidence="2">
    <location>
        <begin position="620"/>
        <end position="641"/>
    </location>
</feature>
<gene>
    <name evidence="3" type="ORF">FRACYDRAFT_235925</name>
</gene>
<feature type="compositionally biased region" description="Polar residues" evidence="2">
    <location>
        <begin position="132"/>
        <end position="141"/>
    </location>
</feature>
<accession>A0A1E7FNW7</accession>
<sequence length="802" mass="91293">MSGRSYVTELAVLVAAVRVPSFFTERNMFDCLNSKLSHVSGHPTPIVICEEKYKRTKYNNNEFYVEMRSEALLKRLLLLDGTSLDIGNERTIIDIERWDVPGESSPQKRNHLTEKFNTGNGDVERPAKRAKQSSTPRTQADTGDKNLSIPTSPPNANNSKINRQIFFHTIPPRHTPESFLIVMNETLKNINMTDTESILDCYEAPTLFRDWVLEMKTVEAADQIMNISGRQMVEGTRLHFKRHANYSASPVSQKDDNSVQTKRTDVARYSSSTSPGQRKPTWKATSCLVYLSKKPCTLTVASTTAYINRYFVDQKLYDHDIIVGGKSVGGDVCVFLAVSPDAAQSVVDNDELSKIAFKNGVHFKFRRDRAFQVEPSNPTNITLSTNDKKSPSSELILRNDNDIESDKSSKQMTVSKNTLMQDQMDDDSRESTSGHSPRKEESDGDTINRIVFCNMNCKSDRLAQFFNDQLEKYGYNSITRKSIISCKRLKNCCILEMATQQLALYLMNFNGIQFLSRKVVLTQHRRYRGPQPRFQKHADFLEHRQAQESKRSAYYSLPKTTTTTAKEAATGTKNPAENEEINRLKDENEKLKRNIFTILKENKAKLNALVKTEKASGSLDQPIELDNDSDDEKGTGTAQKFGKEEYSELQKIYEKVAAELEKSEAERNEKEKELDNTKNICSTLVSKVDVVKKELASAEQVRGEIHQSWQDQCQEIKIQKEIIESLRLEQMNEVAIHQAELKKVTDSQTIAIHMLDEEKQARMELTNLYLTEKEAHKKTKNEYKVIIRSAAAKVKAENDFDA</sequence>
<feature type="region of interest" description="Disordered" evidence="2">
    <location>
        <begin position="561"/>
        <end position="585"/>
    </location>
</feature>
<evidence type="ECO:0000313" key="4">
    <source>
        <dbReference type="Proteomes" id="UP000095751"/>
    </source>
</evidence>
<evidence type="ECO:0000313" key="3">
    <source>
        <dbReference type="EMBL" id="OEU19862.1"/>
    </source>
</evidence>